<evidence type="ECO:0000256" key="2">
    <source>
        <dbReference type="ARBA" id="ARBA00022475"/>
    </source>
</evidence>
<reference evidence="9 10" key="1">
    <citation type="submission" date="2019-12" db="EMBL/GenBank/DDBJ databases">
        <title>Paenibacillus sp. nov. sp. isolated from soil.</title>
        <authorList>
            <person name="Kim J."/>
            <person name="Jeong S.E."/>
            <person name="Jung H.S."/>
            <person name="Jeon C.O."/>
        </authorList>
    </citation>
    <scope>NUCLEOTIDE SEQUENCE [LARGE SCALE GENOMIC DNA]</scope>
    <source>
        <strain evidence="9 10">5J-6</strain>
    </source>
</reference>
<evidence type="ECO:0000313" key="9">
    <source>
        <dbReference type="EMBL" id="MZQ85411.1"/>
    </source>
</evidence>
<dbReference type="InterPro" id="IPR003594">
    <property type="entry name" value="HATPase_dom"/>
</dbReference>
<dbReference type="PROSITE" id="PS50885">
    <property type="entry name" value="HAMP"/>
    <property type="match status" value="1"/>
</dbReference>
<dbReference type="InterPro" id="IPR003660">
    <property type="entry name" value="HAMP_dom"/>
</dbReference>
<keyword evidence="5" id="KW-0418">Kinase</keyword>
<evidence type="ECO:0000256" key="4">
    <source>
        <dbReference type="ARBA" id="ARBA00022679"/>
    </source>
</evidence>
<dbReference type="GO" id="GO:0005886">
    <property type="term" value="C:plasma membrane"/>
    <property type="evidence" value="ECO:0007669"/>
    <property type="project" value="UniProtKB-SubCell"/>
</dbReference>
<dbReference type="InterPro" id="IPR036890">
    <property type="entry name" value="HATPase_C_sf"/>
</dbReference>
<feature type="transmembrane region" description="Helical" evidence="7">
    <location>
        <begin position="31"/>
        <end position="53"/>
    </location>
</feature>
<dbReference type="CDD" id="cd06225">
    <property type="entry name" value="HAMP"/>
    <property type="match status" value="1"/>
</dbReference>
<dbReference type="SMART" id="SM00304">
    <property type="entry name" value="HAMP"/>
    <property type="match status" value="1"/>
</dbReference>
<dbReference type="InterPro" id="IPR010559">
    <property type="entry name" value="Sig_transdc_His_kin_internal"/>
</dbReference>
<organism evidence="9 10">
    <name type="scientific">Paenibacillus silvestris</name>
    <dbReference type="NCBI Taxonomy" id="2606219"/>
    <lineage>
        <taxon>Bacteria</taxon>
        <taxon>Bacillati</taxon>
        <taxon>Bacillota</taxon>
        <taxon>Bacilli</taxon>
        <taxon>Bacillales</taxon>
        <taxon>Paenibacillaceae</taxon>
        <taxon>Paenibacillus</taxon>
    </lineage>
</organism>
<dbReference type="Gene3D" id="3.30.450.20">
    <property type="entry name" value="PAS domain"/>
    <property type="match status" value="1"/>
</dbReference>
<evidence type="ECO:0000256" key="1">
    <source>
        <dbReference type="ARBA" id="ARBA00004651"/>
    </source>
</evidence>
<evidence type="ECO:0000256" key="3">
    <source>
        <dbReference type="ARBA" id="ARBA00022553"/>
    </source>
</evidence>
<sequence length="616" mass="70024">MRYHTLLCRNSVIRMKLIDWLGIRSSIHRKIFIAFMLVMLLPTTLISVSTYYFSIDLLKRKVSESFLDNLAYNKNIIGMEFKQFEQIADYILYNSDIQKVLSPSFKSPSIQGYYDLQGAQQSLNNFTMQAFAVSNVASIQIFGDNGIILFTGASSDIYPNDEKFKEMSWYKQAVQTDQPQFRFGSLNEDSDGLVGSGSGYNPSMIRTFRNNATLEKLGVIYIKIRSDLFDSLFEDSNMKKAGKFVILDDNGQIVYHPDKSMLLKAFPGVDKLREQQGDHGSFITQDDQLMVYYHIERYGWWLTDSIPLSELLKDNKIIFNITIAVVLVCFILSGVIWYFVASGIVQPIKKLAFVMRSVKEDGLAVKSEYTGKDEIGLLSSSFNYMIEKIQELISRMVEEQAKKKDMEYQSLQAQINPHFLYNTLNSIRWMAMIQKADNIKEMVEALGRLLANSTSKSEAMITIEEELAIVKDYIKIQEVKYSDKFHVDFDIDPKLLKVKCVKFILQPFIENAIFHGIEPKSGTGCIRIQLKLSGNVAEITVFDDGVGMDVEQIMCEGHDKGNGTRFNGIGIKNVDERLRLTYGDIYGVTITSVKGQFTSVTIRFPVDADFEAGGPK</sequence>
<proteinExistence type="predicted"/>
<dbReference type="Gene3D" id="3.30.565.10">
    <property type="entry name" value="Histidine kinase-like ATPase, C-terminal domain"/>
    <property type="match status" value="1"/>
</dbReference>
<evidence type="ECO:0000313" key="10">
    <source>
        <dbReference type="Proteomes" id="UP000481087"/>
    </source>
</evidence>
<dbReference type="SUPFAM" id="SSF158472">
    <property type="entry name" value="HAMP domain-like"/>
    <property type="match status" value="1"/>
</dbReference>
<protein>
    <submittedName>
        <fullName evidence="9">HAMP domain-containing protein</fullName>
    </submittedName>
</protein>
<dbReference type="Pfam" id="PF06580">
    <property type="entry name" value="His_kinase"/>
    <property type="match status" value="1"/>
</dbReference>
<keyword evidence="6 7" id="KW-0472">Membrane</keyword>
<feature type="domain" description="HAMP" evidence="8">
    <location>
        <begin position="342"/>
        <end position="394"/>
    </location>
</feature>
<keyword evidence="3" id="KW-0597">Phosphoprotein</keyword>
<evidence type="ECO:0000256" key="6">
    <source>
        <dbReference type="ARBA" id="ARBA00023136"/>
    </source>
</evidence>
<comment type="caution">
    <text evidence="9">The sequence shown here is derived from an EMBL/GenBank/DDBJ whole genome shotgun (WGS) entry which is preliminary data.</text>
</comment>
<keyword evidence="10" id="KW-1185">Reference proteome</keyword>
<dbReference type="GO" id="GO:0000155">
    <property type="term" value="F:phosphorelay sensor kinase activity"/>
    <property type="evidence" value="ECO:0007669"/>
    <property type="project" value="InterPro"/>
</dbReference>
<dbReference type="PANTHER" id="PTHR34220:SF7">
    <property type="entry name" value="SENSOR HISTIDINE KINASE YPDA"/>
    <property type="match status" value="1"/>
</dbReference>
<keyword evidence="7" id="KW-0812">Transmembrane</keyword>
<dbReference type="EMBL" id="WTUZ01000022">
    <property type="protein sequence ID" value="MZQ85411.1"/>
    <property type="molecule type" value="Genomic_DNA"/>
</dbReference>
<keyword evidence="4" id="KW-0808">Transferase</keyword>
<dbReference type="Pfam" id="PF02518">
    <property type="entry name" value="HATPase_c"/>
    <property type="match status" value="1"/>
</dbReference>
<gene>
    <name evidence="9" type="ORF">GQF01_25155</name>
</gene>
<feature type="transmembrane region" description="Helical" evidence="7">
    <location>
        <begin position="317"/>
        <end position="340"/>
    </location>
</feature>
<dbReference type="Pfam" id="PF00672">
    <property type="entry name" value="HAMP"/>
    <property type="match status" value="1"/>
</dbReference>
<keyword evidence="7" id="KW-1133">Transmembrane helix</keyword>
<evidence type="ECO:0000256" key="5">
    <source>
        <dbReference type="ARBA" id="ARBA00022777"/>
    </source>
</evidence>
<accession>A0A6L8V744</accession>
<dbReference type="PANTHER" id="PTHR34220">
    <property type="entry name" value="SENSOR HISTIDINE KINASE YPDA"/>
    <property type="match status" value="1"/>
</dbReference>
<dbReference type="SUPFAM" id="SSF55874">
    <property type="entry name" value="ATPase domain of HSP90 chaperone/DNA topoisomerase II/histidine kinase"/>
    <property type="match status" value="1"/>
</dbReference>
<dbReference type="AlphaFoldDB" id="A0A6L8V744"/>
<evidence type="ECO:0000256" key="7">
    <source>
        <dbReference type="SAM" id="Phobius"/>
    </source>
</evidence>
<dbReference type="Proteomes" id="UP000481087">
    <property type="component" value="Unassembled WGS sequence"/>
</dbReference>
<keyword evidence="2" id="KW-1003">Cell membrane</keyword>
<name>A0A6L8V744_9BACL</name>
<dbReference type="Gene3D" id="6.10.340.10">
    <property type="match status" value="1"/>
</dbReference>
<evidence type="ECO:0000259" key="8">
    <source>
        <dbReference type="PROSITE" id="PS50885"/>
    </source>
</evidence>
<dbReference type="InterPro" id="IPR050640">
    <property type="entry name" value="Bact_2-comp_sensor_kinase"/>
</dbReference>
<comment type="subcellular location">
    <subcellularLocation>
        <location evidence="1">Cell membrane</location>
        <topology evidence="1">Multi-pass membrane protein</topology>
    </subcellularLocation>
</comment>